<dbReference type="Gene3D" id="2.60.40.10">
    <property type="entry name" value="Immunoglobulins"/>
    <property type="match status" value="1"/>
</dbReference>
<dbReference type="Proteomes" id="UP000067626">
    <property type="component" value="Chromosome"/>
</dbReference>
<evidence type="ECO:0008006" key="5">
    <source>
        <dbReference type="Google" id="ProtNLM"/>
    </source>
</evidence>
<dbReference type="PROSITE" id="PS51257">
    <property type="entry name" value="PROKAR_LIPOPROTEIN"/>
    <property type="match status" value="1"/>
</dbReference>
<evidence type="ECO:0000313" key="3">
    <source>
        <dbReference type="EMBL" id="AKT37185.1"/>
    </source>
</evidence>
<keyword evidence="4" id="KW-1185">Reference proteome</keyword>
<organism evidence="3 4">
    <name type="scientific">Chondromyces crocatus</name>
    <dbReference type="NCBI Taxonomy" id="52"/>
    <lineage>
        <taxon>Bacteria</taxon>
        <taxon>Pseudomonadati</taxon>
        <taxon>Myxococcota</taxon>
        <taxon>Polyangia</taxon>
        <taxon>Polyangiales</taxon>
        <taxon>Polyangiaceae</taxon>
        <taxon>Chondromyces</taxon>
    </lineage>
</organism>
<proteinExistence type="predicted"/>
<dbReference type="InterPro" id="IPR013783">
    <property type="entry name" value="Ig-like_fold"/>
</dbReference>
<dbReference type="SUPFAM" id="SSF69318">
    <property type="entry name" value="Integrin alpha N-terminal domain"/>
    <property type="match status" value="1"/>
</dbReference>
<keyword evidence="2" id="KW-0732">Signal</keyword>
<dbReference type="OrthoDB" id="5380843at2"/>
<feature type="chain" id="PRO_5005459019" description="CARDB domain-containing protein" evidence="2">
    <location>
        <begin position="26"/>
        <end position="836"/>
    </location>
</feature>
<feature type="region of interest" description="Disordered" evidence="1">
    <location>
        <begin position="29"/>
        <end position="66"/>
    </location>
</feature>
<feature type="compositionally biased region" description="Gly residues" evidence="1">
    <location>
        <begin position="38"/>
        <end position="60"/>
    </location>
</feature>
<evidence type="ECO:0000313" key="4">
    <source>
        <dbReference type="Proteomes" id="UP000067626"/>
    </source>
</evidence>
<name>A0A0K1E8K2_CHOCO</name>
<evidence type="ECO:0000256" key="1">
    <source>
        <dbReference type="SAM" id="MobiDB-lite"/>
    </source>
</evidence>
<accession>A0A0K1E8K2</accession>
<evidence type="ECO:0000256" key="2">
    <source>
        <dbReference type="SAM" id="SignalP"/>
    </source>
</evidence>
<dbReference type="KEGG" id="ccro:CMC5_013150"/>
<dbReference type="AlphaFoldDB" id="A0A0K1E8K2"/>
<dbReference type="RefSeq" id="WP_156338275.1">
    <property type="nucleotide sequence ID" value="NZ_CP012159.1"/>
</dbReference>
<sequence>MVGRRVRWLLSLGMLTVLSVGSSQGCSCSGDEGPNGVPSGGAGGTGGDGDGGTLLPGTGGAPPTPVSCDEPCEQGNICSHGTCVPLLPCEGDDDCSNDTTCVPGEGCLPWDQGMPPYDEACINVIAAGIFAPKVKCEFTAAPAGDPFPGHLDVQATPIVVNFNVPSNAGPPSIAASFTVTVQSSFTEDQGVIRVLRGTDCSLEANLGGTDLDGDGVVDWVVSSASLAAGDLDGDGSAEIVAYGADGSTMAFTRKQGTWSLLWKAPHPAGAVWNPCTPNNHRCSRGWAGPAIHDLDDDGVPEVLREAAVFGADGTFLSASPPGYQSYSQGLLSVTANLDDDPAIETTNGARIWEWTKNGWVLEPYFPGASAAAPGHVAVADFGAYGGDGVPADAPELAVVRSSTVRVYARDGQLAMPQVAVPGQGGGGPPTISDFDGDGLVEVAVAGEEFYTIYDIDCGPSPRPNGVCSQAVCEFAPDGVCPAEGYIAWSRRTQDISSNVTGSSVFDFEADGVSEVVYGDECFTRVYNGQTGDVLFSQYRSSCTWYENPIIADVDGNFRADLVVPSNKACSPTSNGRPCVGLEANNVDPQFPGLRCQQSADCTSGVCDSGFCRCIATAQCCTANDDATCIAEGHFCAPPPAGTPGSGNTCRAAHPSGVAGIRVYSDANDKWVRSRTIWNQHAYAVTHVNEDGTIPRSSQWMANWKQPTLNNFRQNVPGTPNGTATGDVTAGASNTALCSGSGVDLRAPICNRGADSIGTGLSVGFYVNGTSVCATETSQALAPGECETVSCVWSSPPVTQGAAVDVAVIPNDNHAYAECKDDNNQGVVLGVFCTPPQ</sequence>
<gene>
    <name evidence="3" type="ORF">CMC5_013150</name>
</gene>
<dbReference type="EMBL" id="CP012159">
    <property type="protein sequence ID" value="AKT37185.1"/>
    <property type="molecule type" value="Genomic_DNA"/>
</dbReference>
<reference evidence="3 4" key="1">
    <citation type="submission" date="2015-07" db="EMBL/GenBank/DDBJ databases">
        <title>Genome analysis of myxobacterium Chondromyces crocatus Cm c5 reveals a high potential for natural compound synthesis and the genetic basis for the loss of fruiting body formation.</title>
        <authorList>
            <person name="Zaburannyi N."/>
            <person name="Bunk B."/>
            <person name="Maier J."/>
            <person name="Overmann J."/>
            <person name="Mueller R."/>
        </authorList>
    </citation>
    <scope>NUCLEOTIDE SEQUENCE [LARGE SCALE GENOMIC DNA]</scope>
    <source>
        <strain evidence="3 4">Cm c5</strain>
    </source>
</reference>
<dbReference type="InterPro" id="IPR028994">
    <property type="entry name" value="Integrin_alpha_N"/>
</dbReference>
<protein>
    <recommendedName>
        <fullName evidence="5">CARDB domain-containing protein</fullName>
    </recommendedName>
</protein>
<feature type="signal peptide" evidence="2">
    <location>
        <begin position="1"/>
        <end position="25"/>
    </location>
</feature>